<dbReference type="CDD" id="cd04794">
    <property type="entry name" value="euk_LANCL"/>
    <property type="match status" value="1"/>
</dbReference>
<dbReference type="PANTHER" id="PTHR12736:SF7">
    <property type="entry name" value="LANC-LIKE PROTEIN 3"/>
    <property type="match status" value="1"/>
</dbReference>
<dbReference type="InterPro" id="IPR020464">
    <property type="entry name" value="LanC-like_prot_euk"/>
</dbReference>
<dbReference type="RefSeq" id="XP_015515778.2">
    <property type="nucleotide sequence ID" value="XM_015660292.2"/>
</dbReference>
<keyword evidence="3" id="KW-1185">Reference proteome</keyword>
<reference evidence="4" key="1">
    <citation type="submission" date="2025-08" db="UniProtKB">
        <authorList>
            <consortium name="RefSeq"/>
        </authorList>
    </citation>
    <scope>IDENTIFICATION</scope>
    <source>
        <tissue evidence="4">Thorax and Abdomen</tissue>
    </source>
</reference>
<dbReference type="PRINTS" id="PR01950">
    <property type="entry name" value="LANCSUPER"/>
</dbReference>
<dbReference type="GO" id="GO:0046872">
    <property type="term" value="F:metal ion binding"/>
    <property type="evidence" value="ECO:0007669"/>
    <property type="project" value="UniProtKB-KW"/>
</dbReference>
<dbReference type="InterPro" id="IPR007822">
    <property type="entry name" value="LANC-like"/>
</dbReference>
<dbReference type="SUPFAM" id="SSF158745">
    <property type="entry name" value="LanC-like"/>
    <property type="match status" value="1"/>
</dbReference>
<dbReference type="GO" id="GO:0005886">
    <property type="term" value="C:plasma membrane"/>
    <property type="evidence" value="ECO:0007669"/>
    <property type="project" value="TreeGrafter"/>
</dbReference>
<evidence type="ECO:0000256" key="2">
    <source>
        <dbReference type="PIRSR" id="PIRSR607822-1"/>
    </source>
</evidence>
<dbReference type="SMART" id="SM01260">
    <property type="entry name" value="LANC_like"/>
    <property type="match status" value="1"/>
</dbReference>
<protein>
    <submittedName>
        <fullName evidence="4">LanC-like protein 3</fullName>
    </submittedName>
</protein>
<dbReference type="GeneID" id="107221346"/>
<feature type="binding site" evidence="2">
    <location>
        <position position="337"/>
    </location>
    <ligand>
        <name>Zn(2+)</name>
        <dbReference type="ChEBI" id="CHEBI:29105"/>
    </ligand>
</feature>
<dbReference type="GO" id="GO:0031179">
    <property type="term" value="P:peptide modification"/>
    <property type="evidence" value="ECO:0007669"/>
    <property type="project" value="InterPro"/>
</dbReference>
<sequence length="415" mass="46359">MSRPLRYIVNELEDYKDQDVAKEVIGQKKELMEIVREIAAKQPASESSADGGLYVGIAGIAYMGYHLSQISQLQEERSNFVLFGLQYLAPALEHADRCKDSKKEKSSFLLGNAGIYAVAAVLHKAAKDSVKASDYAKRYLQGANNCKPINFLSCGGDELFVGRTGYLFGALWLNKHMDSQVVPLKEIHEIAQAIVQSGRQHATDHGSPCPLMYSYYETEYLGAAHGLSSILQVLIQTPKFLESDPVAEKLVQASVDYLLGLQTKSGNFPCAMDELDRRSRSEIDELVHWCHGAPGVVYLMAAAYLHWKDERYLESCLKCGELTWRKGLLKKGPGICHGIAGSGYVFLLLYRLTQDPKHWHRAAAFANFLKSDEFYQNARRPDSPYSLYEGFAGTACFLADLLEPEKANFPFQDVF</sequence>
<dbReference type="PRINTS" id="PR01951">
    <property type="entry name" value="LANCEUKARYTE"/>
</dbReference>
<feature type="binding site" evidence="2">
    <location>
        <position position="290"/>
    </location>
    <ligand>
        <name>Zn(2+)</name>
        <dbReference type="ChEBI" id="CHEBI:29105"/>
    </ligand>
</feature>
<dbReference type="Pfam" id="PF05147">
    <property type="entry name" value="LANC_like"/>
    <property type="match status" value="1"/>
</dbReference>
<organism evidence="4">
    <name type="scientific">Neodiprion lecontei</name>
    <name type="common">Redheaded pine sawfly</name>
    <dbReference type="NCBI Taxonomy" id="441921"/>
    <lineage>
        <taxon>Eukaryota</taxon>
        <taxon>Metazoa</taxon>
        <taxon>Ecdysozoa</taxon>
        <taxon>Arthropoda</taxon>
        <taxon>Hexapoda</taxon>
        <taxon>Insecta</taxon>
        <taxon>Pterygota</taxon>
        <taxon>Neoptera</taxon>
        <taxon>Endopterygota</taxon>
        <taxon>Hymenoptera</taxon>
        <taxon>Tenthredinoidea</taxon>
        <taxon>Diprionidae</taxon>
        <taxon>Diprioninae</taxon>
        <taxon>Neodiprion</taxon>
    </lineage>
</organism>
<dbReference type="FunCoup" id="A0A6J0BPK5">
    <property type="interactions" value="182"/>
</dbReference>
<dbReference type="InterPro" id="IPR012341">
    <property type="entry name" value="6hp_glycosidase-like_sf"/>
</dbReference>
<comment type="similarity">
    <text evidence="1">Belongs to the LanC-like protein family.</text>
</comment>
<dbReference type="InParanoid" id="A0A6J0BPK5"/>
<accession>A0A6J0BPK5</accession>
<gene>
    <name evidence="4" type="primary">LOC107221346</name>
</gene>
<dbReference type="KEGG" id="nlo:107221346"/>
<evidence type="ECO:0000313" key="3">
    <source>
        <dbReference type="Proteomes" id="UP000829291"/>
    </source>
</evidence>
<name>A0A6J0BPK5_NEOLC</name>
<dbReference type="Gene3D" id="1.50.10.10">
    <property type="match status" value="1"/>
</dbReference>
<evidence type="ECO:0000313" key="4">
    <source>
        <dbReference type="RefSeq" id="XP_015515778.2"/>
    </source>
</evidence>
<keyword evidence="2" id="KW-0479">Metal-binding</keyword>
<dbReference type="Proteomes" id="UP000829291">
    <property type="component" value="Chromosome 2"/>
</dbReference>
<dbReference type="AlphaFoldDB" id="A0A6J0BPK5"/>
<evidence type="ECO:0000256" key="1">
    <source>
        <dbReference type="ARBA" id="ARBA00007179"/>
    </source>
</evidence>
<feature type="binding site" evidence="2">
    <location>
        <position position="336"/>
    </location>
    <ligand>
        <name>Zn(2+)</name>
        <dbReference type="ChEBI" id="CHEBI:29105"/>
    </ligand>
</feature>
<proteinExistence type="inferred from homology"/>
<dbReference type="GO" id="GO:0005975">
    <property type="term" value="P:carbohydrate metabolic process"/>
    <property type="evidence" value="ECO:0007669"/>
    <property type="project" value="InterPro"/>
</dbReference>
<dbReference type="OrthoDB" id="10257263at2759"/>
<dbReference type="PANTHER" id="PTHR12736">
    <property type="entry name" value="LANC-LIKE PROTEIN"/>
    <property type="match status" value="1"/>
</dbReference>
<keyword evidence="2" id="KW-0862">Zinc</keyword>